<gene>
    <name evidence="5" type="ORF">THITH_10565</name>
</gene>
<dbReference type="EMBL" id="CP007029">
    <property type="protein sequence ID" value="AHF00154.1"/>
    <property type="molecule type" value="Genomic_DNA"/>
</dbReference>
<evidence type="ECO:0000256" key="2">
    <source>
        <dbReference type="ARBA" id="ARBA00022679"/>
    </source>
</evidence>
<dbReference type="AlphaFoldDB" id="W0DT64"/>
<protein>
    <recommendedName>
        <fullName evidence="4">Methyltransferase domain-containing protein</fullName>
    </recommendedName>
</protein>
<evidence type="ECO:0000313" key="5">
    <source>
        <dbReference type="EMBL" id="AHF00154.1"/>
    </source>
</evidence>
<keyword evidence="6" id="KW-1185">Reference proteome</keyword>
<evidence type="ECO:0000259" key="4">
    <source>
        <dbReference type="Pfam" id="PF13649"/>
    </source>
</evidence>
<dbReference type="OrthoDB" id="108476at2"/>
<dbReference type="Proteomes" id="UP000005289">
    <property type="component" value="Chromosome"/>
</dbReference>
<dbReference type="InterPro" id="IPR041698">
    <property type="entry name" value="Methyltransf_25"/>
</dbReference>
<reference evidence="5 6" key="1">
    <citation type="submission" date="2013-12" db="EMBL/GenBank/DDBJ databases">
        <authorList>
            <consortium name="DOE Joint Genome Institute"/>
            <person name="Muyzer G."/>
            <person name="Huntemann M."/>
            <person name="Han J."/>
            <person name="Chen A."/>
            <person name="Kyrpides N."/>
            <person name="Mavromatis K."/>
            <person name="Markowitz V."/>
            <person name="Palaniappan K."/>
            <person name="Ivanova N."/>
            <person name="Schaumberg A."/>
            <person name="Pati A."/>
            <person name="Liolios K."/>
            <person name="Nordberg H.P."/>
            <person name="Cantor M.N."/>
            <person name="Hua S.X."/>
            <person name="Woyke T."/>
        </authorList>
    </citation>
    <scope>NUCLEOTIDE SEQUENCE [LARGE SCALE GENOMIC DNA]</scope>
    <source>
        <strain evidence="5 6">ARh 1</strain>
    </source>
</reference>
<evidence type="ECO:0000256" key="1">
    <source>
        <dbReference type="ARBA" id="ARBA00022603"/>
    </source>
</evidence>
<dbReference type="InterPro" id="IPR029063">
    <property type="entry name" value="SAM-dependent_MTases_sf"/>
</dbReference>
<sequence>MKCHDHSALRGHIPPETFDVQERERWRQTRYLEALAEHHRHSTDRSDLLHAIGALFEALEQLGRGFRQSAPTAILDVGCGNGEVASRLLRMLSARCAIDYLGMDIDARMLKEARSHLMAQTPTGSRAVLRLADYRDRTCWDALADHAFDFVWMVHSGYYLSHGHTAFLQRLSSLLTPDGLAVLIHNPEGNAPFLAAARTVDLQCDALRFRREIVVPTISPAVYEAMATDPEDLDAFSRTFQATPAARALRLMLEFYLPEYPLEALPADARSTYVRQWQHHLASEQNRFSNQHEMVLLWARGYPHETRKQLVTTLRGVLAHE</sequence>
<dbReference type="PANTHER" id="PTHR43464">
    <property type="entry name" value="METHYLTRANSFERASE"/>
    <property type="match status" value="1"/>
</dbReference>
<dbReference type="Pfam" id="PF13649">
    <property type="entry name" value="Methyltransf_25"/>
    <property type="match status" value="1"/>
</dbReference>
<evidence type="ECO:0000256" key="3">
    <source>
        <dbReference type="ARBA" id="ARBA00022691"/>
    </source>
</evidence>
<dbReference type="CDD" id="cd02440">
    <property type="entry name" value="AdoMet_MTases"/>
    <property type="match status" value="1"/>
</dbReference>
<dbReference type="SUPFAM" id="SSF53335">
    <property type="entry name" value="S-adenosyl-L-methionine-dependent methyltransferases"/>
    <property type="match status" value="1"/>
</dbReference>
<dbReference type="GO" id="GO:0032259">
    <property type="term" value="P:methylation"/>
    <property type="evidence" value="ECO:0007669"/>
    <property type="project" value="UniProtKB-KW"/>
</dbReference>
<organism evidence="5 6">
    <name type="scientific">Thioalkalivibrio paradoxus ARh 1</name>
    <dbReference type="NCBI Taxonomy" id="713585"/>
    <lineage>
        <taxon>Bacteria</taxon>
        <taxon>Pseudomonadati</taxon>
        <taxon>Pseudomonadota</taxon>
        <taxon>Gammaproteobacteria</taxon>
        <taxon>Chromatiales</taxon>
        <taxon>Ectothiorhodospiraceae</taxon>
        <taxon>Thioalkalivibrio</taxon>
    </lineage>
</organism>
<keyword evidence="3" id="KW-0949">S-adenosyl-L-methionine</keyword>
<dbReference type="GO" id="GO:0008168">
    <property type="term" value="F:methyltransferase activity"/>
    <property type="evidence" value="ECO:0007669"/>
    <property type="project" value="UniProtKB-KW"/>
</dbReference>
<keyword evidence="2" id="KW-0808">Transferase</keyword>
<dbReference type="PANTHER" id="PTHR43464:SF19">
    <property type="entry name" value="UBIQUINONE BIOSYNTHESIS O-METHYLTRANSFERASE, MITOCHONDRIAL"/>
    <property type="match status" value="1"/>
</dbReference>
<dbReference type="KEGG" id="tti:THITH_10565"/>
<proteinExistence type="predicted"/>
<dbReference type="Gene3D" id="3.40.50.150">
    <property type="entry name" value="Vaccinia Virus protein VP39"/>
    <property type="match status" value="1"/>
</dbReference>
<evidence type="ECO:0000313" key="6">
    <source>
        <dbReference type="Proteomes" id="UP000005289"/>
    </source>
</evidence>
<dbReference type="RefSeq" id="WP_006748199.1">
    <property type="nucleotide sequence ID" value="NZ_CP007029.1"/>
</dbReference>
<accession>W0DT64</accession>
<feature type="domain" description="Methyltransferase" evidence="4">
    <location>
        <begin position="74"/>
        <end position="179"/>
    </location>
</feature>
<keyword evidence="1" id="KW-0489">Methyltransferase</keyword>
<name>W0DT64_9GAMM</name>
<dbReference type="HOGENOM" id="CLU_865838_0_0_6"/>
<dbReference type="STRING" id="713585.THITH_10565"/>